<dbReference type="AlphaFoldDB" id="A0A7X5UBU2"/>
<protein>
    <recommendedName>
        <fullName evidence="2">DUF6265 domain-containing protein</fullName>
    </recommendedName>
</protein>
<evidence type="ECO:0000256" key="1">
    <source>
        <dbReference type="SAM" id="SignalP"/>
    </source>
</evidence>
<dbReference type="EMBL" id="JAARLZ010000006">
    <property type="protein sequence ID" value="NII07373.1"/>
    <property type="molecule type" value="Genomic_DNA"/>
</dbReference>
<feature type="domain" description="DUF6265" evidence="2">
    <location>
        <begin position="40"/>
        <end position="141"/>
    </location>
</feature>
<dbReference type="Pfam" id="PF19780">
    <property type="entry name" value="DUF6265"/>
    <property type="match status" value="1"/>
</dbReference>
<feature type="chain" id="PRO_5030800150" description="DUF6265 domain-containing protein" evidence="1">
    <location>
        <begin position="29"/>
        <end position="174"/>
    </location>
</feature>
<evidence type="ECO:0000259" key="2">
    <source>
        <dbReference type="Pfam" id="PF19780"/>
    </source>
</evidence>
<evidence type="ECO:0000313" key="4">
    <source>
        <dbReference type="Proteomes" id="UP000490980"/>
    </source>
</evidence>
<reference evidence="3 4" key="1">
    <citation type="submission" date="2020-03" db="EMBL/GenBank/DDBJ databases">
        <authorList>
            <person name="Lai Q."/>
        </authorList>
    </citation>
    <scope>NUCLEOTIDE SEQUENCE [LARGE SCALE GENOMIC DNA]</scope>
    <source>
        <strain evidence="3 4">CCUG 25036</strain>
    </source>
</reference>
<gene>
    <name evidence="3" type="ORF">HBF25_13365</name>
</gene>
<accession>A0A7X5UBU2</accession>
<keyword evidence="4" id="KW-1185">Reference proteome</keyword>
<proteinExistence type="predicted"/>
<evidence type="ECO:0000313" key="3">
    <source>
        <dbReference type="EMBL" id="NII07373.1"/>
    </source>
</evidence>
<sequence length="174" mass="18289">MPIGSEKAARSAKWIAAACLALSTSGHAAAGGTFTIDNAAFLAGCWQGEAGGANIRETYTAPQAGSMLGNSQVVSKGKTDFFEFIRLVQTPDGVEYRPLPNAKSAASFKLVKASATEVVFENAANDFPQRILYAFDAGKGLLTARIEKLDGSKSESFPMKAVPCGGEVHTRALR</sequence>
<keyword evidence="1" id="KW-0732">Signal</keyword>
<name>A0A7X5UBU2_9GAMM</name>
<dbReference type="InterPro" id="IPR046232">
    <property type="entry name" value="DUF6265"/>
</dbReference>
<organism evidence="3 4">
    <name type="scientific">Luteibacter anthropi</name>
    <dbReference type="NCBI Taxonomy" id="564369"/>
    <lineage>
        <taxon>Bacteria</taxon>
        <taxon>Pseudomonadati</taxon>
        <taxon>Pseudomonadota</taxon>
        <taxon>Gammaproteobacteria</taxon>
        <taxon>Lysobacterales</taxon>
        <taxon>Rhodanobacteraceae</taxon>
        <taxon>Luteibacter</taxon>
    </lineage>
</organism>
<comment type="caution">
    <text evidence="3">The sequence shown here is derived from an EMBL/GenBank/DDBJ whole genome shotgun (WGS) entry which is preliminary data.</text>
</comment>
<feature type="signal peptide" evidence="1">
    <location>
        <begin position="1"/>
        <end position="28"/>
    </location>
</feature>
<dbReference type="Proteomes" id="UP000490980">
    <property type="component" value="Unassembled WGS sequence"/>
</dbReference>
<dbReference type="RefSeq" id="WP_166949178.1">
    <property type="nucleotide sequence ID" value="NZ_CP077072.1"/>
</dbReference>